<dbReference type="EMBL" id="MPIN01000008">
    <property type="protein sequence ID" value="OJH37180.1"/>
    <property type="molecule type" value="Genomic_DNA"/>
</dbReference>
<protein>
    <recommendedName>
        <fullName evidence="7">Quercetin 2,3-dioxygenase</fullName>
    </recommendedName>
</protein>
<proteinExistence type="inferred from homology"/>
<dbReference type="CDD" id="cd02910">
    <property type="entry name" value="cupin_Yhhw_N"/>
    <property type="match status" value="1"/>
</dbReference>
<feature type="domain" description="Quercetin 2,3-dioxygenase C-terminal cupin" evidence="4">
    <location>
        <begin position="159"/>
        <end position="249"/>
    </location>
</feature>
<evidence type="ECO:0000256" key="1">
    <source>
        <dbReference type="ARBA" id="ARBA00008416"/>
    </source>
</evidence>
<dbReference type="Proteomes" id="UP000182229">
    <property type="component" value="Unassembled WGS sequence"/>
</dbReference>
<reference evidence="5 6" key="2">
    <citation type="submission" date="2016-12" db="EMBL/GenBank/DDBJ databases">
        <title>Draft Genome Sequence of Cystobacter ferrugineus Strain Cbfe23.</title>
        <authorList>
            <person name="Akbar S."/>
            <person name="Dowd S.E."/>
            <person name="Stevens D.C."/>
        </authorList>
    </citation>
    <scope>NUCLEOTIDE SEQUENCE [LARGE SCALE GENOMIC DNA]</scope>
    <source>
        <strain evidence="5 6">Cbfe23</strain>
    </source>
</reference>
<dbReference type="RefSeq" id="WP_071901517.1">
    <property type="nucleotide sequence ID" value="NZ_MPIN01000008.1"/>
</dbReference>
<feature type="domain" description="Pirin N-terminal" evidence="3">
    <location>
        <begin position="25"/>
        <end position="132"/>
    </location>
</feature>
<name>A0A1L9B4P2_9BACT</name>
<dbReference type="PANTHER" id="PTHR43212:SF3">
    <property type="entry name" value="QUERCETIN 2,3-DIOXYGENASE"/>
    <property type="match status" value="1"/>
</dbReference>
<dbReference type="InterPro" id="IPR041602">
    <property type="entry name" value="Quercetinase_C"/>
</dbReference>
<evidence type="ECO:0000259" key="3">
    <source>
        <dbReference type="Pfam" id="PF02678"/>
    </source>
</evidence>
<evidence type="ECO:0000259" key="4">
    <source>
        <dbReference type="Pfam" id="PF17954"/>
    </source>
</evidence>
<accession>A0A1L9B4P2</accession>
<dbReference type="PANTHER" id="PTHR43212">
    <property type="entry name" value="QUERCETIN 2,3-DIOXYGENASE"/>
    <property type="match status" value="1"/>
</dbReference>
<dbReference type="InterPro" id="IPR012093">
    <property type="entry name" value="Pirin"/>
</dbReference>
<organism evidence="5 6">
    <name type="scientific">Cystobacter ferrugineus</name>
    <dbReference type="NCBI Taxonomy" id="83449"/>
    <lineage>
        <taxon>Bacteria</taxon>
        <taxon>Pseudomonadati</taxon>
        <taxon>Myxococcota</taxon>
        <taxon>Myxococcia</taxon>
        <taxon>Myxococcales</taxon>
        <taxon>Cystobacterineae</taxon>
        <taxon>Archangiaceae</taxon>
        <taxon>Cystobacter</taxon>
    </lineage>
</organism>
<comment type="similarity">
    <text evidence="1 2">Belongs to the pirin family.</text>
</comment>
<reference evidence="6" key="1">
    <citation type="submission" date="2016-11" db="EMBL/GenBank/DDBJ databases">
        <authorList>
            <person name="Shukria A."/>
            <person name="Stevens D.C."/>
        </authorList>
    </citation>
    <scope>NUCLEOTIDE SEQUENCE [LARGE SCALE GENOMIC DNA]</scope>
    <source>
        <strain evidence="6">Cbfe23</strain>
    </source>
</reference>
<dbReference type="Gene3D" id="2.60.120.10">
    <property type="entry name" value="Jelly Rolls"/>
    <property type="match status" value="2"/>
</dbReference>
<sequence length="255" mass="27985">MSATAVALPPESRRVMLRRAQDRGHANFGWLDARFSFSFASYQDPAHENFGPLRALNEDVILPGTGFGPHGHSDMEIVLYPLSGVIEHRDSLGTHALVRPGDVQRMTAGHGITHSQMNASQSKLDHHLQIWLLPSVRGLPPSVEQARFDDAAKHNRFCLIASPDRQDGSVKLHQDARISAAIMEPGIRLSRELAAGRGGYLHVARGRLVARPEGEQPLLLRAGDALKLVETPSVELVAEEVTEVLFFDLPLSPQL</sequence>
<evidence type="ECO:0008006" key="7">
    <source>
        <dbReference type="Google" id="ProtNLM"/>
    </source>
</evidence>
<dbReference type="STRING" id="83449.BON30_28070"/>
<dbReference type="InterPro" id="IPR011051">
    <property type="entry name" value="RmlC_Cupin_sf"/>
</dbReference>
<evidence type="ECO:0000256" key="2">
    <source>
        <dbReference type="RuleBase" id="RU003457"/>
    </source>
</evidence>
<dbReference type="SUPFAM" id="SSF51182">
    <property type="entry name" value="RmlC-like cupins"/>
    <property type="match status" value="1"/>
</dbReference>
<evidence type="ECO:0000313" key="6">
    <source>
        <dbReference type="Proteomes" id="UP000182229"/>
    </source>
</evidence>
<gene>
    <name evidence="5" type="ORF">BON30_28070</name>
</gene>
<evidence type="ECO:0000313" key="5">
    <source>
        <dbReference type="EMBL" id="OJH37180.1"/>
    </source>
</evidence>
<dbReference type="AlphaFoldDB" id="A0A1L9B4P2"/>
<dbReference type="InterPro" id="IPR014710">
    <property type="entry name" value="RmlC-like_jellyroll"/>
</dbReference>
<dbReference type="InterPro" id="IPR003829">
    <property type="entry name" value="Pirin_N_dom"/>
</dbReference>
<comment type="caution">
    <text evidence="5">The sequence shown here is derived from an EMBL/GenBank/DDBJ whole genome shotgun (WGS) entry which is preliminary data.</text>
</comment>
<keyword evidence="6" id="KW-1185">Reference proteome</keyword>
<dbReference type="OrthoDB" id="9780903at2"/>
<dbReference type="Pfam" id="PF02678">
    <property type="entry name" value="Pirin"/>
    <property type="match status" value="1"/>
</dbReference>
<dbReference type="Pfam" id="PF17954">
    <property type="entry name" value="Pirin_C_2"/>
    <property type="match status" value="1"/>
</dbReference>